<evidence type="ECO:0000256" key="2">
    <source>
        <dbReference type="ARBA" id="ARBA00023002"/>
    </source>
</evidence>
<dbReference type="PANTHER" id="PTHR42760">
    <property type="entry name" value="SHORT-CHAIN DEHYDROGENASES/REDUCTASES FAMILY MEMBER"/>
    <property type="match status" value="1"/>
</dbReference>
<dbReference type="OrthoDB" id="4350228at2"/>
<evidence type="ECO:0000313" key="3">
    <source>
        <dbReference type="EMBL" id="KTR85730.1"/>
    </source>
</evidence>
<keyword evidence="2" id="KW-0560">Oxidoreductase</keyword>
<dbReference type="SUPFAM" id="SSF51735">
    <property type="entry name" value="NAD(P)-binding Rossmann-fold domains"/>
    <property type="match status" value="1"/>
</dbReference>
<dbReference type="FunFam" id="3.40.50.720:FF:000173">
    <property type="entry name" value="3-oxoacyl-[acyl-carrier protein] reductase"/>
    <property type="match status" value="1"/>
</dbReference>
<sequence>MPIVDESGSRVALVTGAGSETGIGFAAARALAEAGYRLGIAATSARIEERAAELRRGGCEVVTVVADLTDAAEADRAVAVVVEAFGRLDVLVNNAGMTSVGDPEQPAGIGEISNDQWGSALRRNLDTMLFVTRAATPALVESGAGRIVNVSSLSGPITAYAGDVAYHAAKAGAVGLTRAAAVDLAEHGVTVNAVAPGWIATGSSTPHELRMGDATPVGRSGRPEEVASAIAWLARPDASYVTGQVIVVDGGNSIMEDRGAVILE</sequence>
<dbReference type="PATRIC" id="fig|1079994.3.peg.1764"/>
<protein>
    <submittedName>
        <fullName evidence="3">Short-chain dehydrogenase</fullName>
    </submittedName>
</protein>
<dbReference type="PRINTS" id="PR00081">
    <property type="entry name" value="GDHRDH"/>
</dbReference>
<dbReference type="Proteomes" id="UP000070810">
    <property type="component" value="Unassembled WGS sequence"/>
</dbReference>
<name>A0A147EMR3_9MICO</name>
<dbReference type="EMBL" id="LDRK01000042">
    <property type="protein sequence ID" value="KTR85730.1"/>
    <property type="molecule type" value="Genomic_DNA"/>
</dbReference>
<dbReference type="RefSeq" id="WP_058594022.1">
    <property type="nucleotide sequence ID" value="NZ_LDRK01000042.1"/>
</dbReference>
<dbReference type="AlphaFoldDB" id="A0A147EMR3"/>
<comment type="caution">
    <text evidence="3">The sequence shown here is derived from an EMBL/GenBank/DDBJ whole genome shotgun (WGS) entry which is preliminary data.</text>
</comment>
<gene>
    <name evidence="3" type="ORF">NS354_07935</name>
</gene>
<dbReference type="GO" id="GO:0016616">
    <property type="term" value="F:oxidoreductase activity, acting on the CH-OH group of donors, NAD or NADP as acceptor"/>
    <property type="evidence" value="ECO:0007669"/>
    <property type="project" value="TreeGrafter"/>
</dbReference>
<organism evidence="3 4">
    <name type="scientific">Leucobacter chromiiresistens</name>
    <dbReference type="NCBI Taxonomy" id="1079994"/>
    <lineage>
        <taxon>Bacteria</taxon>
        <taxon>Bacillati</taxon>
        <taxon>Actinomycetota</taxon>
        <taxon>Actinomycetes</taxon>
        <taxon>Micrococcales</taxon>
        <taxon>Microbacteriaceae</taxon>
        <taxon>Leucobacter</taxon>
    </lineage>
</organism>
<dbReference type="InterPro" id="IPR036291">
    <property type="entry name" value="NAD(P)-bd_dom_sf"/>
</dbReference>
<dbReference type="Gene3D" id="3.40.50.720">
    <property type="entry name" value="NAD(P)-binding Rossmann-like Domain"/>
    <property type="match status" value="1"/>
</dbReference>
<dbReference type="Pfam" id="PF13561">
    <property type="entry name" value="adh_short_C2"/>
    <property type="match status" value="1"/>
</dbReference>
<proteinExistence type="inferred from homology"/>
<evidence type="ECO:0000256" key="1">
    <source>
        <dbReference type="ARBA" id="ARBA00006484"/>
    </source>
</evidence>
<dbReference type="GO" id="GO:0030497">
    <property type="term" value="P:fatty acid elongation"/>
    <property type="evidence" value="ECO:0007669"/>
    <property type="project" value="TreeGrafter"/>
</dbReference>
<comment type="similarity">
    <text evidence="1">Belongs to the short-chain dehydrogenases/reductases (SDR) family.</text>
</comment>
<accession>A0A147EMR3</accession>
<dbReference type="InterPro" id="IPR002347">
    <property type="entry name" value="SDR_fam"/>
</dbReference>
<evidence type="ECO:0000313" key="4">
    <source>
        <dbReference type="Proteomes" id="UP000070810"/>
    </source>
</evidence>
<dbReference type="PRINTS" id="PR00080">
    <property type="entry name" value="SDRFAMILY"/>
</dbReference>
<keyword evidence="4" id="KW-1185">Reference proteome</keyword>
<dbReference type="PANTHER" id="PTHR42760:SF129">
    <property type="entry name" value="OXIDOREDUCTASE"/>
    <property type="match status" value="1"/>
</dbReference>
<reference evidence="3 4" key="1">
    <citation type="journal article" date="2016" name="Front. Microbiol.">
        <title>Genomic Resource of Rice Seed Associated Bacteria.</title>
        <authorList>
            <person name="Midha S."/>
            <person name="Bansal K."/>
            <person name="Sharma S."/>
            <person name="Kumar N."/>
            <person name="Patil P.P."/>
            <person name="Chaudhry V."/>
            <person name="Patil P.B."/>
        </authorList>
    </citation>
    <scope>NUCLEOTIDE SEQUENCE [LARGE SCALE GENOMIC DNA]</scope>
    <source>
        <strain evidence="3 4">NS354</strain>
    </source>
</reference>